<dbReference type="PANTHER" id="PTHR28219:SF1">
    <property type="entry name" value="UPF0642 PROTEIN YBL028C"/>
    <property type="match status" value="1"/>
</dbReference>
<dbReference type="InterPro" id="IPR019434">
    <property type="entry name" value="DUF2423"/>
</dbReference>
<sequence length="130" mass="14694">MAKGLRSSRVKTNKSKLRAQVFGPVEDARKERLSAQLLEIASRPRASTDSDTKMVQNDDETPFSKSEMATGTNKKDEAMDIDQDAGVKAKQPAHSSRRIQKRVRYKAKSSMVFPIYKQGKKVRPRTKARK</sequence>
<name>A0A8H3EUX2_9LECA</name>
<feature type="region of interest" description="Disordered" evidence="1">
    <location>
        <begin position="40"/>
        <end position="104"/>
    </location>
</feature>
<gene>
    <name evidence="3" type="ORF">HETSPECPRED_000470</name>
</gene>
<organism evidence="3 4">
    <name type="scientific">Heterodermia speciosa</name>
    <dbReference type="NCBI Taxonomy" id="116794"/>
    <lineage>
        <taxon>Eukaryota</taxon>
        <taxon>Fungi</taxon>
        <taxon>Dikarya</taxon>
        <taxon>Ascomycota</taxon>
        <taxon>Pezizomycotina</taxon>
        <taxon>Lecanoromycetes</taxon>
        <taxon>OSLEUM clade</taxon>
        <taxon>Lecanoromycetidae</taxon>
        <taxon>Caliciales</taxon>
        <taxon>Physciaceae</taxon>
        <taxon>Heterodermia</taxon>
    </lineage>
</organism>
<evidence type="ECO:0000256" key="1">
    <source>
        <dbReference type="SAM" id="MobiDB-lite"/>
    </source>
</evidence>
<proteinExistence type="predicted"/>
<dbReference type="GO" id="GO:0030687">
    <property type="term" value="C:preribosome, large subunit precursor"/>
    <property type="evidence" value="ECO:0007669"/>
    <property type="project" value="TreeGrafter"/>
</dbReference>
<dbReference type="OrthoDB" id="4087970at2759"/>
<dbReference type="Proteomes" id="UP000664521">
    <property type="component" value="Unassembled WGS sequence"/>
</dbReference>
<comment type="caution">
    <text evidence="3">The sequence shown here is derived from an EMBL/GenBank/DDBJ whole genome shotgun (WGS) entry which is preliminary data.</text>
</comment>
<dbReference type="EMBL" id="CAJPDS010000010">
    <property type="protein sequence ID" value="CAF9911864.1"/>
    <property type="molecule type" value="Genomic_DNA"/>
</dbReference>
<feature type="compositionally biased region" description="Polar residues" evidence="1">
    <location>
        <begin position="63"/>
        <end position="72"/>
    </location>
</feature>
<feature type="compositionally biased region" description="Basic residues" evidence="1">
    <location>
        <begin position="95"/>
        <end position="104"/>
    </location>
</feature>
<evidence type="ECO:0000259" key="2">
    <source>
        <dbReference type="Pfam" id="PF10338"/>
    </source>
</evidence>
<feature type="domain" description="DUF2423" evidence="2">
    <location>
        <begin position="1"/>
        <end position="43"/>
    </location>
</feature>
<dbReference type="AlphaFoldDB" id="A0A8H3EUX2"/>
<protein>
    <recommendedName>
        <fullName evidence="2">DUF2423 domain-containing protein</fullName>
    </recommendedName>
</protein>
<dbReference type="Pfam" id="PF10338">
    <property type="entry name" value="YBL028C_N"/>
    <property type="match status" value="1"/>
</dbReference>
<dbReference type="PANTHER" id="PTHR28219">
    <property type="entry name" value="UPF0642 PROTEIN YBL028C"/>
    <property type="match status" value="1"/>
</dbReference>
<keyword evidence="4" id="KW-1185">Reference proteome</keyword>
<evidence type="ECO:0000313" key="3">
    <source>
        <dbReference type="EMBL" id="CAF9911864.1"/>
    </source>
</evidence>
<accession>A0A8H3EUX2</accession>
<evidence type="ECO:0000313" key="4">
    <source>
        <dbReference type="Proteomes" id="UP000664521"/>
    </source>
</evidence>
<reference evidence="3" key="1">
    <citation type="submission" date="2021-03" db="EMBL/GenBank/DDBJ databases">
        <authorList>
            <person name="Tagirdzhanova G."/>
        </authorList>
    </citation>
    <scope>NUCLEOTIDE SEQUENCE</scope>
</reference>